<protein>
    <submittedName>
        <fullName evidence="1">Uncharacterized protein</fullName>
    </submittedName>
</protein>
<comment type="caution">
    <text evidence="1">The sequence shown here is derived from an EMBL/GenBank/DDBJ whole genome shotgun (WGS) entry which is preliminary data.</text>
</comment>
<sequence>MAHQRSSRFYVEIFGNPAASNRIKTLATDPDDSVPAGYEDDEDGVKDGVLADDSASVAAGGLSRAARRGVNVPKTAFKLWRLSVDGAERFEKLPWQKLQQALDDEWAAMSLADKAPFVAQVAESVDESRSHARPLQ</sequence>
<proteinExistence type="predicted"/>
<evidence type="ECO:0000313" key="2">
    <source>
        <dbReference type="Proteomes" id="UP000037460"/>
    </source>
</evidence>
<accession>A0A0M0JQQ6</accession>
<gene>
    <name evidence="1" type="ORF">Ctob_015068</name>
</gene>
<reference evidence="2" key="1">
    <citation type="journal article" date="2015" name="PLoS Genet.">
        <title>Genome Sequence and Transcriptome Analyses of Chrysochromulina tobin: Metabolic Tools for Enhanced Algal Fitness in the Prominent Order Prymnesiales (Haptophyceae).</title>
        <authorList>
            <person name="Hovde B.T."/>
            <person name="Deodato C.R."/>
            <person name="Hunsperger H.M."/>
            <person name="Ryken S.A."/>
            <person name="Yost W."/>
            <person name="Jha R.K."/>
            <person name="Patterson J."/>
            <person name="Monnat R.J. Jr."/>
            <person name="Barlow S.B."/>
            <person name="Starkenburg S.R."/>
            <person name="Cattolico R.A."/>
        </authorList>
    </citation>
    <scope>NUCLEOTIDE SEQUENCE</scope>
    <source>
        <strain evidence="2">CCMP291</strain>
    </source>
</reference>
<name>A0A0M0JQQ6_9EUKA</name>
<organism evidence="1 2">
    <name type="scientific">Chrysochromulina tobinii</name>
    <dbReference type="NCBI Taxonomy" id="1460289"/>
    <lineage>
        <taxon>Eukaryota</taxon>
        <taxon>Haptista</taxon>
        <taxon>Haptophyta</taxon>
        <taxon>Prymnesiophyceae</taxon>
        <taxon>Prymnesiales</taxon>
        <taxon>Chrysochromulinaceae</taxon>
        <taxon>Chrysochromulina</taxon>
    </lineage>
</organism>
<dbReference type="Proteomes" id="UP000037460">
    <property type="component" value="Unassembled WGS sequence"/>
</dbReference>
<dbReference type="EMBL" id="JWZX01002511">
    <property type="protein sequence ID" value="KOO28810.1"/>
    <property type="molecule type" value="Genomic_DNA"/>
</dbReference>
<keyword evidence="2" id="KW-1185">Reference proteome</keyword>
<dbReference type="AlphaFoldDB" id="A0A0M0JQQ6"/>
<evidence type="ECO:0000313" key="1">
    <source>
        <dbReference type="EMBL" id="KOO28810.1"/>
    </source>
</evidence>